<sequence length="213" mass="23783">MDSAKEIARDMLEAINIKGDGFLGAVGKGIISLPVSLGYMGYDFIDTEHRRENQDDKFRMARLVKTMTFNRDLIEKVISPFMEDFASRIDMEKISTIISNVGGEIIGKVFFAQLTGINLGRAISSRGVSAFFSGYMSGLLLAIGGEVSRAIYTSRQLKGRNIVLHNKLQCMGDLDLLYFLVEDIVKPFEKACEISNADKEKFNRICEHFFGGL</sequence>
<dbReference type="Proteomes" id="UP000509421">
    <property type="component" value="Chromosome"/>
</dbReference>
<protein>
    <submittedName>
        <fullName evidence="1">Uncharacterized protein</fullName>
    </submittedName>
</protein>
<dbReference type="AlphaFoldDB" id="A0A7H8U9I6"/>
<dbReference type="RefSeq" id="WP_176608828.1">
    <property type="nucleotide sequence ID" value="NZ_CP056117.1"/>
</dbReference>
<evidence type="ECO:0000313" key="1">
    <source>
        <dbReference type="EMBL" id="QKZ96562.1"/>
    </source>
</evidence>
<proteinExistence type="predicted"/>
<organism evidence="1 2">
    <name type="scientific">Enterobacter cloacae</name>
    <dbReference type="NCBI Taxonomy" id="550"/>
    <lineage>
        <taxon>Bacteria</taxon>
        <taxon>Pseudomonadati</taxon>
        <taxon>Pseudomonadota</taxon>
        <taxon>Gammaproteobacteria</taxon>
        <taxon>Enterobacterales</taxon>
        <taxon>Enterobacteriaceae</taxon>
        <taxon>Enterobacter</taxon>
        <taxon>Enterobacter cloacae complex</taxon>
    </lineage>
</organism>
<evidence type="ECO:0000313" key="2">
    <source>
        <dbReference type="Proteomes" id="UP000509421"/>
    </source>
</evidence>
<reference evidence="1 2" key="1">
    <citation type="submission" date="2020-06" db="EMBL/GenBank/DDBJ databases">
        <title>Long-read sequencing of DSM26481-BlokeschLab.</title>
        <authorList>
            <person name="Blokesch M."/>
        </authorList>
    </citation>
    <scope>NUCLEOTIDE SEQUENCE [LARGE SCALE GENOMIC DNA]</scope>
    <source>
        <strain evidence="1 2">DSM 26481</strain>
    </source>
</reference>
<name>A0A7H8U9I6_ENTCL</name>
<dbReference type="EMBL" id="CP056117">
    <property type="protein sequence ID" value="QKZ96562.1"/>
    <property type="molecule type" value="Genomic_DNA"/>
</dbReference>
<accession>A0A7H8U9I6</accession>
<gene>
    <name evidence="1" type="ORF">HWQ14_02060</name>
</gene>